<keyword evidence="3" id="KW-0347">Helicase</keyword>
<dbReference type="InterPro" id="IPR027417">
    <property type="entry name" value="P-loop_NTPase"/>
</dbReference>
<dbReference type="SUPFAM" id="SSF46894">
    <property type="entry name" value="C-terminal effector domain of the bipartite response regulators"/>
    <property type="match status" value="1"/>
</dbReference>
<dbReference type="AlphaFoldDB" id="X1AW45"/>
<dbReference type="Pfam" id="PF00486">
    <property type="entry name" value="Trans_reg_C"/>
    <property type="match status" value="1"/>
</dbReference>
<feature type="domain" description="OmpR/PhoB-type" evidence="9">
    <location>
        <begin position="825"/>
        <end position="939"/>
    </location>
</feature>
<dbReference type="GO" id="GO:0016787">
    <property type="term" value="F:hydrolase activity"/>
    <property type="evidence" value="ECO:0007669"/>
    <property type="project" value="UniProtKB-KW"/>
</dbReference>
<dbReference type="SMART" id="SM00487">
    <property type="entry name" value="DEXDc"/>
    <property type="match status" value="1"/>
</dbReference>
<protein>
    <recommendedName>
        <fullName evidence="11">Helicase ATP-binding domain-containing protein</fullName>
    </recommendedName>
</protein>
<dbReference type="Pfam" id="PF00270">
    <property type="entry name" value="DEAD"/>
    <property type="match status" value="1"/>
</dbReference>
<evidence type="ECO:0000256" key="1">
    <source>
        <dbReference type="ARBA" id="ARBA00022741"/>
    </source>
</evidence>
<comment type="caution">
    <text evidence="10">The sequence shown here is derived from an EMBL/GenBank/DDBJ whole genome shotgun (WGS) entry which is preliminary data.</text>
</comment>
<dbReference type="GO" id="GO:0006355">
    <property type="term" value="P:regulation of DNA-templated transcription"/>
    <property type="evidence" value="ECO:0007669"/>
    <property type="project" value="InterPro"/>
</dbReference>
<dbReference type="InterPro" id="IPR014001">
    <property type="entry name" value="Helicase_ATP-bd"/>
</dbReference>
<dbReference type="InterPro" id="IPR036388">
    <property type="entry name" value="WH-like_DNA-bd_sf"/>
</dbReference>
<dbReference type="SUPFAM" id="SSF52540">
    <property type="entry name" value="P-loop containing nucleoside triphosphate hydrolases"/>
    <property type="match status" value="1"/>
</dbReference>
<dbReference type="InterPro" id="IPR016032">
    <property type="entry name" value="Sig_transdc_resp-reg_C-effctor"/>
</dbReference>
<reference evidence="10" key="1">
    <citation type="journal article" date="2014" name="Front. Microbiol.">
        <title>High frequency of phylogenetically diverse reductive dehalogenase-homologous genes in deep subseafloor sedimentary metagenomes.</title>
        <authorList>
            <person name="Kawai M."/>
            <person name="Futagami T."/>
            <person name="Toyoda A."/>
            <person name="Takaki Y."/>
            <person name="Nishi S."/>
            <person name="Hori S."/>
            <person name="Arai W."/>
            <person name="Tsubouchi T."/>
            <person name="Morono Y."/>
            <person name="Uchiyama I."/>
            <person name="Ito T."/>
            <person name="Fujiyama A."/>
            <person name="Inagaki F."/>
            <person name="Takami H."/>
        </authorList>
    </citation>
    <scope>NUCLEOTIDE SEQUENCE</scope>
    <source>
        <strain evidence="10">Expedition CK06-06</strain>
    </source>
</reference>
<dbReference type="SMART" id="SM00862">
    <property type="entry name" value="Trans_reg_C"/>
    <property type="match status" value="1"/>
</dbReference>
<dbReference type="PROSITE" id="PS51194">
    <property type="entry name" value="HELICASE_CTER"/>
    <property type="match status" value="1"/>
</dbReference>
<dbReference type="PANTHER" id="PTHR47961">
    <property type="entry name" value="DNA POLYMERASE THETA, PUTATIVE (AFU_ORTHOLOGUE AFUA_1G05260)-RELATED"/>
    <property type="match status" value="1"/>
</dbReference>
<evidence type="ECO:0000313" key="10">
    <source>
        <dbReference type="EMBL" id="GAG63991.1"/>
    </source>
</evidence>
<evidence type="ECO:0000259" key="9">
    <source>
        <dbReference type="PROSITE" id="PS51755"/>
    </source>
</evidence>
<dbReference type="PROSITE" id="PS51755">
    <property type="entry name" value="OMPR_PHOB"/>
    <property type="match status" value="1"/>
</dbReference>
<dbReference type="InterPro" id="IPR011545">
    <property type="entry name" value="DEAD/DEAH_box_helicase_dom"/>
</dbReference>
<feature type="region of interest" description="Disordered" evidence="6">
    <location>
        <begin position="777"/>
        <end position="817"/>
    </location>
</feature>
<evidence type="ECO:0000256" key="4">
    <source>
        <dbReference type="ARBA" id="ARBA00022840"/>
    </source>
</evidence>
<dbReference type="GO" id="GO:0004386">
    <property type="term" value="F:helicase activity"/>
    <property type="evidence" value="ECO:0007669"/>
    <property type="project" value="UniProtKB-KW"/>
</dbReference>
<proteinExistence type="predicted"/>
<dbReference type="InterPro" id="IPR001867">
    <property type="entry name" value="OmpR/PhoB-type_DNA-bd"/>
</dbReference>
<sequence>MENIFAVRNYGILNCDEGSTGLPRRFAPRNDKKGARQDNNNLLVIAPTSSGKSFIGEMAALSQVIHHKKIIYLVPSRSPAEEKYRHFKNLYNSYGLEMVISTRNRREEDYRIIRGSYKIAVMAYEKFNYFLLKYPEFLDDVSLVIIDEMQTINNPKWGPLLEDIIEHLLKKDLINLRIIALSAFIENQETLLKWFPAQTLLSYQYPVELRKGIVRDGTFKYVTSNKKNIFRKEVFFKPKSVRDNCFEDYLLETVRYLINQGEPALIFFATCAETRHWTKWLASRLKSPAASSALKELATMEETLSRDGLLKLLEKGIAYHNQDLSWEERNLVETYLKKGEIKIICATPILVTGINLPSKNVIIPLDKIHNDDEDYIHSYRTSINFADIENMGGRAGILNTGKHESSTQKKQKFGRVIFLAHSHLSETAYENLYLKSSKNNNNAVTNHLVKKEKDLLTYLLRLLVKYNLKPKKIKKYLKKEIGPSGYWRFVFPKENIDEEINNRLDILKENKLAEEDNNGILSLTPNGILIATKRIKVETYLFLKTWINYSQKGEISNLEILYLLSQSPDGKELPIPCYRSCINNYKKERCNCQQKEAYGDRILHLISEQNEEDKKLYRDKILLNKCKEDEVLSLEEHLSIKKTLLFYDWIKGNKNVKTIEQEYNLYRGAIYRLGEGFSWLADSLAAIAENTDWKIKRKEDLNRIKLLSNGLIEGVEEEGLNLANLYIPGLSRHYIKKLLHAGYNNKQCLKELSIEELAKVLPQKLAWRIKKGMNFKNGELETRNPQPETCNLPPKSRNPKPETCNLPSVSCVSSPPPRRGRTKVGVLLNTNDQRLTTILQIDIHRPDRIIFMGKEVKVTTIGFSLICLLARHRGQVMSYEDIIKKIWGTETEAIYTRIIQHIYKFRRDILDAIGDNKTNKERVKDIFKVVSGRGVMLNINDTEIKIN</sequence>
<dbReference type="CDD" id="cd00383">
    <property type="entry name" value="trans_reg_C"/>
    <property type="match status" value="1"/>
</dbReference>
<dbReference type="SUPFAM" id="SSF158702">
    <property type="entry name" value="Sec63 N-terminal domain-like"/>
    <property type="match status" value="1"/>
</dbReference>
<dbReference type="EMBL" id="BART01000089">
    <property type="protein sequence ID" value="GAG63991.1"/>
    <property type="molecule type" value="Genomic_DNA"/>
</dbReference>
<evidence type="ECO:0000256" key="5">
    <source>
        <dbReference type="ARBA" id="ARBA00023125"/>
    </source>
</evidence>
<feature type="domain" description="Helicase C-terminal" evidence="8">
    <location>
        <begin position="249"/>
        <end position="456"/>
    </location>
</feature>
<dbReference type="InterPro" id="IPR001650">
    <property type="entry name" value="Helicase_C-like"/>
</dbReference>
<dbReference type="Pfam" id="PF00271">
    <property type="entry name" value="Helicase_C"/>
    <property type="match status" value="1"/>
</dbReference>
<dbReference type="GO" id="GO:0003677">
    <property type="term" value="F:DNA binding"/>
    <property type="evidence" value="ECO:0007669"/>
    <property type="project" value="UniProtKB-KW"/>
</dbReference>
<dbReference type="Pfam" id="PF21280">
    <property type="entry name" value="Helicase_dom4_arc"/>
    <property type="match status" value="1"/>
</dbReference>
<dbReference type="GO" id="GO:0000160">
    <property type="term" value="P:phosphorelay signal transduction system"/>
    <property type="evidence" value="ECO:0007669"/>
    <property type="project" value="InterPro"/>
</dbReference>
<organism evidence="10">
    <name type="scientific">marine sediment metagenome</name>
    <dbReference type="NCBI Taxonomy" id="412755"/>
    <lineage>
        <taxon>unclassified sequences</taxon>
        <taxon>metagenomes</taxon>
        <taxon>ecological metagenomes</taxon>
    </lineage>
</organism>
<evidence type="ECO:0000259" key="7">
    <source>
        <dbReference type="PROSITE" id="PS51192"/>
    </source>
</evidence>
<feature type="domain" description="Helicase ATP-binding" evidence="7">
    <location>
        <begin position="33"/>
        <end position="203"/>
    </location>
</feature>
<evidence type="ECO:0000256" key="3">
    <source>
        <dbReference type="ARBA" id="ARBA00022806"/>
    </source>
</evidence>
<evidence type="ECO:0008006" key="11">
    <source>
        <dbReference type="Google" id="ProtNLM"/>
    </source>
</evidence>
<dbReference type="InterPro" id="IPR048772">
    <property type="entry name" value="Hel308-like_dom4"/>
</dbReference>
<evidence type="ECO:0000256" key="2">
    <source>
        <dbReference type="ARBA" id="ARBA00022801"/>
    </source>
</evidence>
<keyword evidence="2" id="KW-0378">Hydrolase</keyword>
<dbReference type="PROSITE" id="PS51192">
    <property type="entry name" value="HELICASE_ATP_BIND_1"/>
    <property type="match status" value="1"/>
</dbReference>
<keyword evidence="5" id="KW-0238">DNA-binding</keyword>
<evidence type="ECO:0000256" key="6">
    <source>
        <dbReference type="SAM" id="MobiDB-lite"/>
    </source>
</evidence>
<dbReference type="GO" id="GO:0005524">
    <property type="term" value="F:ATP binding"/>
    <property type="evidence" value="ECO:0007669"/>
    <property type="project" value="UniProtKB-KW"/>
</dbReference>
<accession>X1AW45</accession>
<dbReference type="Gene3D" id="3.40.50.300">
    <property type="entry name" value="P-loop containing nucleotide triphosphate hydrolases"/>
    <property type="match status" value="2"/>
</dbReference>
<dbReference type="InterPro" id="IPR050474">
    <property type="entry name" value="Hel308_SKI2-like"/>
</dbReference>
<dbReference type="PANTHER" id="PTHR47961:SF10">
    <property type="entry name" value="ATP-DEPENDENT DNA HELICASE HEL308"/>
    <property type="match status" value="1"/>
</dbReference>
<evidence type="ECO:0000259" key="8">
    <source>
        <dbReference type="PROSITE" id="PS51194"/>
    </source>
</evidence>
<keyword evidence="1" id="KW-0547">Nucleotide-binding</keyword>
<dbReference type="Gene3D" id="1.10.10.10">
    <property type="entry name" value="Winged helix-like DNA-binding domain superfamily/Winged helix DNA-binding domain"/>
    <property type="match status" value="1"/>
</dbReference>
<keyword evidence="4" id="KW-0067">ATP-binding</keyword>
<name>X1AW45_9ZZZZ</name>
<gene>
    <name evidence="10" type="ORF">S01H4_00614</name>
</gene>
<dbReference type="Gene3D" id="1.10.3380.20">
    <property type="match status" value="1"/>
</dbReference>